<proteinExistence type="predicted"/>
<evidence type="ECO:0000313" key="1">
    <source>
        <dbReference type="EMBL" id="KAJ6650065.1"/>
    </source>
</evidence>
<protein>
    <submittedName>
        <fullName evidence="1">Uncharacterized protein</fullName>
    </submittedName>
</protein>
<name>A0A9Q0SAM8_9DIPT</name>
<comment type="caution">
    <text evidence="1">The sequence shown here is derived from an EMBL/GenBank/DDBJ whole genome shotgun (WGS) entry which is preliminary data.</text>
</comment>
<keyword evidence="2" id="KW-1185">Reference proteome</keyword>
<dbReference type="AlphaFoldDB" id="A0A9Q0SAM8"/>
<dbReference type="Proteomes" id="UP001151699">
    <property type="component" value="Chromosome A"/>
</dbReference>
<evidence type="ECO:0000313" key="2">
    <source>
        <dbReference type="Proteomes" id="UP001151699"/>
    </source>
</evidence>
<dbReference type="EMBL" id="WJQU01000001">
    <property type="protein sequence ID" value="KAJ6650065.1"/>
    <property type="molecule type" value="Genomic_DNA"/>
</dbReference>
<accession>A0A9Q0SAM8</accession>
<gene>
    <name evidence="1" type="ORF">Bhyg_05308</name>
</gene>
<reference evidence="1" key="1">
    <citation type="submission" date="2022-07" db="EMBL/GenBank/DDBJ databases">
        <authorList>
            <person name="Trinca V."/>
            <person name="Uliana J.V.C."/>
            <person name="Torres T.T."/>
            <person name="Ward R.J."/>
            <person name="Monesi N."/>
        </authorList>
    </citation>
    <scope>NUCLEOTIDE SEQUENCE</scope>
    <source>
        <strain evidence="1">HSMRA1968</strain>
        <tissue evidence="1">Whole embryos</tissue>
    </source>
</reference>
<organism evidence="1 2">
    <name type="scientific">Pseudolycoriella hygida</name>
    <dbReference type="NCBI Taxonomy" id="35572"/>
    <lineage>
        <taxon>Eukaryota</taxon>
        <taxon>Metazoa</taxon>
        <taxon>Ecdysozoa</taxon>
        <taxon>Arthropoda</taxon>
        <taxon>Hexapoda</taxon>
        <taxon>Insecta</taxon>
        <taxon>Pterygota</taxon>
        <taxon>Neoptera</taxon>
        <taxon>Endopterygota</taxon>
        <taxon>Diptera</taxon>
        <taxon>Nematocera</taxon>
        <taxon>Sciaroidea</taxon>
        <taxon>Sciaridae</taxon>
        <taxon>Pseudolycoriella</taxon>
    </lineage>
</organism>
<sequence>MREAVVNILVEVENTQEMEANMTEDLGSIIKGVDKIIQEQIKRLVQELV</sequence>